<evidence type="ECO:0000313" key="9">
    <source>
        <dbReference type="EMBL" id="KAG2235869.1"/>
    </source>
</evidence>
<keyword evidence="4 8" id="KW-0812">Transmembrane</keyword>
<feature type="transmembrane region" description="Helical" evidence="8">
    <location>
        <begin position="157"/>
        <end position="176"/>
    </location>
</feature>
<dbReference type="GO" id="GO:0005789">
    <property type="term" value="C:endoplasmic reticulum membrane"/>
    <property type="evidence" value="ECO:0007669"/>
    <property type="project" value="UniProtKB-SubCell"/>
</dbReference>
<keyword evidence="6 8" id="KW-1133">Transmembrane helix</keyword>
<dbReference type="Pfam" id="PF06417">
    <property type="entry name" value="EMC4"/>
    <property type="match status" value="1"/>
</dbReference>
<evidence type="ECO:0000313" key="10">
    <source>
        <dbReference type="Proteomes" id="UP000613177"/>
    </source>
</evidence>
<comment type="subcellular location">
    <subcellularLocation>
        <location evidence="1">Endoplasmic reticulum membrane</location>
        <topology evidence="1">Multi-pass membrane protein</topology>
    </subcellularLocation>
</comment>
<protein>
    <recommendedName>
        <fullName evidence="3">ER membrane protein complex subunit 4</fullName>
    </recommendedName>
</protein>
<organism evidence="9 10">
    <name type="scientific">Thamnidium elegans</name>
    <dbReference type="NCBI Taxonomy" id="101142"/>
    <lineage>
        <taxon>Eukaryota</taxon>
        <taxon>Fungi</taxon>
        <taxon>Fungi incertae sedis</taxon>
        <taxon>Mucoromycota</taxon>
        <taxon>Mucoromycotina</taxon>
        <taxon>Mucoromycetes</taxon>
        <taxon>Mucorales</taxon>
        <taxon>Mucorineae</taxon>
        <taxon>Mucoraceae</taxon>
        <taxon>Thamnidium</taxon>
    </lineage>
</organism>
<evidence type="ECO:0000256" key="6">
    <source>
        <dbReference type="ARBA" id="ARBA00022989"/>
    </source>
</evidence>
<name>A0A8H7W294_9FUNG</name>
<dbReference type="InterPro" id="IPR009445">
    <property type="entry name" value="TMEM85/Emc4"/>
</dbReference>
<evidence type="ECO:0000256" key="1">
    <source>
        <dbReference type="ARBA" id="ARBA00004477"/>
    </source>
</evidence>
<keyword evidence="7 8" id="KW-0472">Membrane</keyword>
<evidence type="ECO:0000256" key="8">
    <source>
        <dbReference type="SAM" id="Phobius"/>
    </source>
</evidence>
<dbReference type="Proteomes" id="UP000613177">
    <property type="component" value="Unassembled WGS sequence"/>
</dbReference>
<keyword evidence="5" id="KW-0256">Endoplasmic reticulum</keyword>
<evidence type="ECO:0000256" key="2">
    <source>
        <dbReference type="ARBA" id="ARBA00007715"/>
    </source>
</evidence>
<dbReference type="EMBL" id="JAEPRE010000025">
    <property type="protein sequence ID" value="KAG2235869.1"/>
    <property type="molecule type" value="Genomic_DNA"/>
</dbReference>
<evidence type="ECO:0000256" key="7">
    <source>
        <dbReference type="ARBA" id="ARBA00023136"/>
    </source>
</evidence>
<evidence type="ECO:0000256" key="4">
    <source>
        <dbReference type="ARBA" id="ARBA00022692"/>
    </source>
</evidence>
<comment type="caution">
    <text evidence="9">The sequence shown here is derived from an EMBL/GenBank/DDBJ whole genome shotgun (WGS) entry which is preliminary data.</text>
</comment>
<evidence type="ECO:0000256" key="3">
    <source>
        <dbReference type="ARBA" id="ARBA00020820"/>
    </source>
</evidence>
<comment type="similarity">
    <text evidence="2">Belongs to the EMC4 family.</text>
</comment>
<evidence type="ECO:0000256" key="5">
    <source>
        <dbReference type="ARBA" id="ARBA00022824"/>
    </source>
</evidence>
<keyword evidence="10" id="KW-1185">Reference proteome</keyword>
<reference evidence="9" key="1">
    <citation type="submission" date="2021-01" db="EMBL/GenBank/DDBJ databases">
        <title>Metabolic potential, ecology and presence of endohyphal bacteria is reflected in genomic diversity of Mucoromycotina.</title>
        <authorList>
            <person name="Muszewska A."/>
            <person name="Okrasinska A."/>
            <person name="Steczkiewicz K."/>
            <person name="Drgas O."/>
            <person name="Orlowska M."/>
            <person name="Perlinska-Lenart U."/>
            <person name="Aleksandrzak-Piekarczyk T."/>
            <person name="Szatraj K."/>
            <person name="Zielenkiewicz U."/>
            <person name="Pilsyk S."/>
            <person name="Malc E."/>
            <person name="Mieczkowski P."/>
            <person name="Kruszewska J.S."/>
            <person name="Biernat P."/>
            <person name="Pawlowska J."/>
        </authorList>
    </citation>
    <scope>NUCLEOTIDE SEQUENCE</scope>
    <source>
        <strain evidence="9">WA0000018081</strain>
    </source>
</reference>
<dbReference type="AlphaFoldDB" id="A0A8H7W294"/>
<gene>
    <name evidence="9" type="ORF">INT48_008172</name>
</gene>
<accession>A0A8H7W294</accession>
<sequence>MSNWSVDYASLNATSRLDFFFLYSTFLTRIHVSYLKLIFFFSSLKVSNPVGFEASALQKHSKSDKLNRQAGNADRDDQHQVALKVKRAWDVAMGPAKSIPMNAIMIYMSGTSLQIFTVVVTAMLFFNPIKAMMTVQQTFSRFESTGAARSQPGADLLQAKLAFIGLHFVTILLGVYKVNAMGLLPNTASDWLAFIKPKEILEFAA</sequence>
<proteinExistence type="inferred from homology"/>
<feature type="transmembrane region" description="Helical" evidence="8">
    <location>
        <begin position="20"/>
        <end position="41"/>
    </location>
</feature>
<feature type="transmembrane region" description="Helical" evidence="8">
    <location>
        <begin position="104"/>
        <end position="126"/>
    </location>
</feature>
<dbReference type="PANTHER" id="PTHR19315">
    <property type="entry name" value="ER MEMBRANE PROTEIN COMPLEX SUBUNIT 4"/>
    <property type="match status" value="1"/>
</dbReference>